<protein>
    <submittedName>
        <fullName evidence="1">Uncharacterized protein</fullName>
    </submittedName>
</protein>
<gene>
    <name evidence="1" type="ORF">FCV50_22190</name>
</gene>
<reference evidence="1 2" key="1">
    <citation type="submission" date="2019-04" db="EMBL/GenBank/DDBJ databases">
        <title>A reverse ecology approach based on a biological definition of microbial populations.</title>
        <authorList>
            <person name="Arevalo P."/>
            <person name="Vaninsberghe D."/>
            <person name="Elsherbini J."/>
            <person name="Gore J."/>
            <person name="Polz M."/>
        </authorList>
    </citation>
    <scope>NUCLEOTIDE SEQUENCE [LARGE SCALE GENOMIC DNA]</scope>
    <source>
        <strain evidence="1 2">10N.261.46.F4</strain>
    </source>
</reference>
<organism evidence="1 2">
    <name type="scientific">Vibrio kanaloae</name>
    <dbReference type="NCBI Taxonomy" id="170673"/>
    <lineage>
        <taxon>Bacteria</taxon>
        <taxon>Pseudomonadati</taxon>
        <taxon>Pseudomonadota</taxon>
        <taxon>Gammaproteobacteria</taxon>
        <taxon>Vibrionales</taxon>
        <taxon>Vibrionaceae</taxon>
        <taxon>Vibrio</taxon>
    </lineage>
</organism>
<accession>A0A4U1YWS9</accession>
<name>A0A4U1YWS9_9VIBR</name>
<sequence length="233" mass="26811">MDIDEVRNKYLKLVKGTTSTLDYLSDELYSEFSTQISECKGELDRIESELSTEDNSNISVDCYNDLIARQMENQIELEYVESKVYVIRELEVIYKYRNIEIALKHFISLAYPDADTHGLYNWDALKELTKSKGASISQAKHYQSINDLRRVSNALKHSNQITNDVKKANIKEFKGLNAFCGNSLGEFYKRVEPSVSEFYISFCGLLLSSLGDSESEWLELFKPYVSDDPEIPF</sequence>
<dbReference type="Proteomes" id="UP000307574">
    <property type="component" value="Unassembled WGS sequence"/>
</dbReference>
<evidence type="ECO:0000313" key="2">
    <source>
        <dbReference type="Proteomes" id="UP000307574"/>
    </source>
</evidence>
<comment type="caution">
    <text evidence="1">The sequence shown here is derived from an EMBL/GenBank/DDBJ whole genome shotgun (WGS) entry which is preliminary data.</text>
</comment>
<evidence type="ECO:0000313" key="1">
    <source>
        <dbReference type="EMBL" id="TKF25542.1"/>
    </source>
</evidence>
<dbReference type="AlphaFoldDB" id="A0A4U1YWS9"/>
<proteinExistence type="predicted"/>
<dbReference type="RefSeq" id="WP_102544247.1">
    <property type="nucleotide sequence ID" value="NZ_SYUV01000107.1"/>
</dbReference>
<dbReference type="EMBL" id="SYUV01000107">
    <property type="protein sequence ID" value="TKF25542.1"/>
    <property type="molecule type" value="Genomic_DNA"/>
</dbReference>